<dbReference type="InterPro" id="IPR001155">
    <property type="entry name" value="OxRdtase_FMN_N"/>
</dbReference>
<accession>A0A6J6KJN6</accession>
<dbReference type="GO" id="GO:0010181">
    <property type="term" value="F:FMN binding"/>
    <property type="evidence" value="ECO:0007669"/>
    <property type="project" value="InterPro"/>
</dbReference>
<gene>
    <name evidence="4" type="ORF">UFOPK2195_00409</name>
</gene>
<evidence type="ECO:0000313" key="4">
    <source>
        <dbReference type="EMBL" id="CAB4649861.1"/>
    </source>
</evidence>
<dbReference type="Pfam" id="PF00724">
    <property type="entry name" value="Oxidored_FMN"/>
    <property type="match status" value="1"/>
</dbReference>
<dbReference type="Gene3D" id="3.20.20.70">
    <property type="entry name" value="Aldolase class I"/>
    <property type="match status" value="1"/>
</dbReference>
<dbReference type="PANTHER" id="PTHR43656">
    <property type="entry name" value="BINDING OXIDOREDUCTASE, PUTATIVE (AFU_ORTHOLOGUE AFUA_2G08260)-RELATED"/>
    <property type="match status" value="1"/>
</dbReference>
<sequence length="307" mass="33152">MTCASHVQRIGQGFPGQLGCFSDNHLEGLSRLAADIKAAKSVALVQLHHAGNRSPKELIGEAPVCPSDDEATGARALTTSEVETVIADFISAAVRSQRAGFDGVELHGAHGYLICQFLSSELNQRTDQYGGSLENRARVLMSIIDGVRESCGPDFILAVRLSPERFGMRTAEIQQLFGWLVTSNKVDLIDMSLWDVFGDCADPDFAGKKLLDQFVSLERGNVMLTVAGKIHTPADVQRVLDAGVDIVTLGRAAILHHDYPQKMQADAGFTPRTLPVTEAVLAQEGLSPAFIGYMKNWKGFVVEANAS</sequence>
<evidence type="ECO:0000256" key="2">
    <source>
        <dbReference type="ARBA" id="ARBA00023002"/>
    </source>
</evidence>
<dbReference type="AlphaFoldDB" id="A0A6J6KJN6"/>
<proteinExistence type="predicted"/>
<dbReference type="InterPro" id="IPR051799">
    <property type="entry name" value="NADH_flavin_oxidoreductase"/>
</dbReference>
<protein>
    <submittedName>
        <fullName evidence="4">Unannotated protein</fullName>
    </submittedName>
</protein>
<dbReference type="GO" id="GO:0016491">
    <property type="term" value="F:oxidoreductase activity"/>
    <property type="evidence" value="ECO:0007669"/>
    <property type="project" value="UniProtKB-KW"/>
</dbReference>
<dbReference type="EMBL" id="CAEZWH010000056">
    <property type="protein sequence ID" value="CAB4649861.1"/>
    <property type="molecule type" value="Genomic_DNA"/>
</dbReference>
<feature type="domain" description="NADH:flavin oxidoreductase/NADH oxidase N-terminal" evidence="3">
    <location>
        <begin position="4"/>
        <end position="265"/>
    </location>
</feature>
<evidence type="ECO:0000259" key="3">
    <source>
        <dbReference type="Pfam" id="PF00724"/>
    </source>
</evidence>
<dbReference type="SUPFAM" id="SSF51395">
    <property type="entry name" value="FMN-linked oxidoreductases"/>
    <property type="match status" value="1"/>
</dbReference>
<dbReference type="CDD" id="cd02803">
    <property type="entry name" value="OYE_like_FMN_family"/>
    <property type="match status" value="1"/>
</dbReference>
<reference evidence="4" key="1">
    <citation type="submission" date="2020-05" db="EMBL/GenBank/DDBJ databases">
        <authorList>
            <person name="Chiriac C."/>
            <person name="Salcher M."/>
            <person name="Ghai R."/>
            <person name="Kavagutti S V."/>
        </authorList>
    </citation>
    <scope>NUCLEOTIDE SEQUENCE</scope>
</reference>
<dbReference type="InterPro" id="IPR013785">
    <property type="entry name" value="Aldolase_TIM"/>
</dbReference>
<keyword evidence="2" id="KW-0560">Oxidoreductase</keyword>
<dbReference type="PANTHER" id="PTHR43656:SF2">
    <property type="entry name" value="BINDING OXIDOREDUCTASE, PUTATIVE (AFU_ORTHOLOGUE AFUA_2G08260)-RELATED"/>
    <property type="match status" value="1"/>
</dbReference>
<evidence type="ECO:0000256" key="1">
    <source>
        <dbReference type="ARBA" id="ARBA00022630"/>
    </source>
</evidence>
<organism evidence="4">
    <name type="scientific">freshwater metagenome</name>
    <dbReference type="NCBI Taxonomy" id="449393"/>
    <lineage>
        <taxon>unclassified sequences</taxon>
        <taxon>metagenomes</taxon>
        <taxon>ecological metagenomes</taxon>
    </lineage>
</organism>
<keyword evidence="1" id="KW-0285">Flavoprotein</keyword>
<name>A0A6J6KJN6_9ZZZZ</name>